<dbReference type="InterPro" id="IPR050428">
    <property type="entry name" value="TCS_sensor_his_kinase"/>
</dbReference>
<evidence type="ECO:0000256" key="3">
    <source>
        <dbReference type="ARBA" id="ARBA00012438"/>
    </source>
</evidence>
<evidence type="ECO:0000256" key="5">
    <source>
        <dbReference type="ARBA" id="ARBA00022679"/>
    </source>
</evidence>
<accession>A0ABW1U755</accession>
<dbReference type="CDD" id="cd00082">
    <property type="entry name" value="HisKA"/>
    <property type="match status" value="1"/>
</dbReference>
<dbReference type="PROSITE" id="PS50109">
    <property type="entry name" value="HIS_KIN"/>
    <property type="match status" value="1"/>
</dbReference>
<proteinExistence type="predicted"/>
<evidence type="ECO:0000256" key="6">
    <source>
        <dbReference type="ARBA" id="ARBA00022692"/>
    </source>
</evidence>
<dbReference type="SMART" id="SM00388">
    <property type="entry name" value="HisKA"/>
    <property type="match status" value="1"/>
</dbReference>
<keyword evidence="10 11" id="KW-0472">Membrane</keyword>
<gene>
    <name evidence="14" type="ORF">ACFQND_25150</name>
</gene>
<sequence>MKAPASHSLRRRLLWFVLVAILLAAVLQAVTAYRGALQQADAMFDDHLQQVARSMRSGAPLGMPLKDSDDDAGFDLYVQIWGQDGTPIFRSTHSALPPRAVLGFSDVEANGNRYRVYSLQTPLQTVQIAQNLSARTARARALAARAVLPFILLTPLLMLAVWWVISRSLAPIERARRQVASRAADDFSPLADTDLPDEVRPLVDELNLLFGRVRGAFDAQRNFVADAAHELRSPLTALKLQAQALRRADDEPAAREAGIARLNQGIDRAIRLVEQLLTLAREEASLAQTDAVAGPIDLQDVVRLAVADVLPLAAHKHIDLGLADNEEDQPVQPVLVTGQREALRMMLRNLLENAVKYTPESGRVDVSLQLQPDSNGSKGQCLLTVEDSGPGIAPEDRSRVFDRFYRSSDLAPETGSGLGLAIVKTIADRHGATLQLDASPRLGGLRVQIRMDTAHP</sequence>
<dbReference type="InterPro" id="IPR013727">
    <property type="entry name" value="2CSK_N"/>
</dbReference>
<keyword evidence="6 11" id="KW-0812">Transmembrane</keyword>
<keyword evidence="14" id="KW-0067">ATP-binding</keyword>
<dbReference type="Pfam" id="PF02518">
    <property type="entry name" value="HATPase_c"/>
    <property type="match status" value="1"/>
</dbReference>
<evidence type="ECO:0000256" key="10">
    <source>
        <dbReference type="ARBA" id="ARBA00023136"/>
    </source>
</evidence>
<dbReference type="InterPro" id="IPR003594">
    <property type="entry name" value="HATPase_dom"/>
</dbReference>
<dbReference type="RefSeq" id="WP_371438783.1">
    <property type="nucleotide sequence ID" value="NZ_JBHSRS010000084.1"/>
</dbReference>
<dbReference type="InterPro" id="IPR036890">
    <property type="entry name" value="HATPase_C_sf"/>
</dbReference>
<feature type="domain" description="HAMP" evidence="13">
    <location>
        <begin position="166"/>
        <end position="218"/>
    </location>
</feature>
<evidence type="ECO:0000313" key="14">
    <source>
        <dbReference type="EMBL" id="MFC6284526.1"/>
    </source>
</evidence>
<evidence type="ECO:0000259" key="13">
    <source>
        <dbReference type="PROSITE" id="PS50885"/>
    </source>
</evidence>
<keyword evidence="15" id="KW-1185">Reference proteome</keyword>
<dbReference type="SMART" id="SM00387">
    <property type="entry name" value="HATPase_c"/>
    <property type="match status" value="1"/>
</dbReference>
<keyword evidence="7" id="KW-0418">Kinase</keyword>
<dbReference type="EC" id="2.7.13.3" evidence="3"/>
<evidence type="ECO:0000256" key="11">
    <source>
        <dbReference type="SAM" id="Phobius"/>
    </source>
</evidence>
<feature type="domain" description="Histidine kinase" evidence="12">
    <location>
        <begin position="226"/>
        <end position="455"/>
    </location>
</feature>
<evidence type="ECO:0000256" key="8">
    <source>
        <dbReference type="ARBA" id="ARBA00022989"/>
    </source>
</evidence>
<comment type="catalytic activity">
    <reaction evidence="1">
        <text>ATP + protein L-histidine = ADP + protein N-phospho-L-histidine.</text>
        <dbReference type="EC" id="2.7.13.3"/>
    </reaction>
</comment>
<name>A0ABW1U755_9BURK</name>
<dbReference type="EMBL" id="JBHSRS010000084">
    <property type="protein sequence ID" value="MFC6284526.1"/>
    <property type="molecule type" value="Genomic_DNA"/>
</dbReference>
<evidence type="ECO:0000256" key="4">
    <source>
        <dbReference type="ARBA" id="ARBA00022553"/>
    </source>
</evidence>
<dbReference type="InterPro" id="IPR003660">
    <property type="entry name" value="HAMP_dom"/>
</dbReference>
<protein>
    <recommendedName>
        <fullName evidence="3">histidine kinase</fullName>
        <ecNumber evidence="3">2.7.13.3</ecNumber>
    </recommendedName>
</protein>
<evidence type="ECO:0000259" key="12">
    <source>
        <dbReference type="PROSITE" id="PS50109"/>
    </source>
</evidence>
<keyword evidence="9" id="KW-0902">Two-component regulatory system</keyword>
<dbReference type="InterPro" id="IPR036097">
    <property type="entry name" value="HisK_dim/P_sf"/>
</dbReference>
<evidence type="ECO:0000256" key="1">
    <source>
        <dbReference type="ARBA" id="ARBA00000085"/>
    </source>
</evidence>
<keyword evidence="5" id="KW-0808">Transferase</keyword>
<dbReference type="PANTHER" id="PTHR45436:SF15">
    <property type="entry name" value="SENSOR HISTIDINE KINASE CUSS"/>
    <property type="match status" value="1"/>
</dbReference>
<evidence type="ECO:0000313" key="15">
    <source>
        <dbReference type="Proteomes" id="UP001596270"/>
    </source>
</evidence>
<dbReference type="GO" id="GO:0005524">
    <property type="term" value="F:ATP binding"/>
    <property type="evidence" value="ECO:0007669"/>
    <property type="project" value="UniProtKB-KW"/>
</dbReference>
<keyword evidence="14" id="KW-0547">Nucleotide-binding</keyword>
<evidence type="ECO:0000256" key="2">
    <source>
        <dbReference type="ARBA" id="ARBA00004141"/>
    </source>
</evidence>
<dbReference type="CDD" id="cd00075">
    <property type="entry name" value="HATPase"/>
    <property type="match status" value="1"/>
</dbReference>
<dbReference type="InterPro" id="IPR004358">
    <property type="entry name" value="Sig_transdc_His_kin-like_C"/>
</dbReference>
<keyword evidence="4" id="KW-0597">Phosphoprotein</keyword>
<dbReference type="SUPFAM" id="SSF47384">
    <property type="entry name" value="Homodimeric domain of signal transducing histidine kinase"/>
    <property type="match status" value="1"/>
</dbReference>
<dbReference type="InterPro" id="IPR005467">
    <property type="entry name" value="His_kinase_dom"/>
</dbReference>
<dbReference type="PRINTS" id="PR00344">
    <property type="entry name" value="BCTRLSENSOR"/>
</dbReference>
<comment type="caution">
    <text evidence="14">The sequence shown here is derived from an EMBL/GenBank/DDBJ whole genome shotgun (WGS) entry which is preliminary data.</text>
</comment>
<reference evidence="15" key="1">
    <citation type="journal article" date="2019" name="Int. J. Syst. Evol. Microbiol.">
        <title>The Global Catalogue of Microorganisms (GCM) 10K type strain sequencing project: providing services to taxonomists for standard genome sequencing and annotation.</title>
        <authorList>
            <consortium name="The Broad Institute Genomics Platform"/>
            <consortium name="The Broad Institute Genome Sequencing Center for Infectious Disease"/>
            <person name="Wu L."/>
            <person name="Ma J."/>
        </authorList>
    </citation>
    <scope>NUCLEOTIDE SEQUENCE [LARGE SCALE GENOMIC DNA]</scope>
    <source>
        <strain evidence="15">CCUG 39402</strain>
    </source>
</reference>
<evidence type="ECO:0000256" key="9">
    <source>
        <dbReference type="ARBA" id="ARBA00023012"/>
    </source>
</evidence>
<dbReference type="Pfam" id="PF08521">
    <property type="entry name" value="2CSK_N"/>
    <property type="match status" value="1"/>
</dbReference>
<evidence type="ECO:0000256" key="7">
    <source>
        <dbReference type="ARBA" id="ARBA00022777"/>
    </source>
</evidence>
<organism evidence="14 15">
    <name type="scientific">Polaromonas aquatica</name>
    <dbReference type="NCBI Taxonomy" id="332657"/>
    <lineage>
        <taxon>Bacteria</taxon>
        <taxon>Pseudomonadati</taxon>
        <taxon>Pseudomonadota</taxon>
        <taxon>Betaproteobacteria</taxon>
        <taxon>Burkholderiales</taxon>
        <taxon>Comamonadaceae</taxon>
        <taxon>Polaromonas</taxon>
    </lineage>
</organism>
<dbReference type="PANTHER" id="PTHR45436">
    <property type="entry name" value="SENSOR HISTIDINE KINASE YKOH"/>
    <property type="match status" value="1"/>
</dbReference>
<comment type="subcellular location">
    <subcellularLocation>
        <location evidence="2">Membrane</location>
        <topology evidence="2">Multi-pass membrane protein</topology>
    </subcellularLocation>
</comment>
<dbReference type="PROSITE" id="PS50885">
    <property type="entry name" value="HAMP"/>
    <property type="match status" value="1"/>
</dbReference>
<dbReference type="Gene3D" id="1.10.287.130">
    <property type="match status" value="1"/>
</dbReference>
<dbReference type="InterPro" id="IPR003661">
    <property type="entry name" value="HisK_dim/P_dom"/>
</dbReference>
<dbReference type="SUPFAM" id="SSF55874">
    <property type="entry name" value="ATPase domain of HSP90 chaperone/DNA topoisomerase II/histidine kinase"/>
    <property type="match status" value="1"/>
</dbReference>
<keyword evidence="8 11" id="KW-1133">Transmembrane helix</keyword>
<dbReference type="Pfam" id="PF00512">
    <property type="entry name" value="HisKA"/>
    <property type="match status" value="1"/>
</dbReference>
<dbReference type="Gene3D" id="3.30.565.10">
    <property type="entry name" value="Histidine kinase-like ATPase, C-terminal domain"/>
    <property type="match status" value="1"/>
</dbReference>
<dbReference type="Proteomes" id="UP001596270">
    <property type="component" value="Unassembled WGS sequence"/>
</dbReference>
<feature type="transmembrane region" description="Helical" evidence="11">
    <location>
        <begin position="142"/>
        <end position="165"/>
    </location>
</feature>